<dbReference type="PANTHER" id="PTHR21392">
    <property type="entry name" value="TRNA-URIDINE AMINOCARBOXYPROPYLTRANSFERASE 2"/>
    <property type="match status" value="1"/>
</dbReference>
<evidence type="ECO:0000256" key="3">
    <source>
        <dbReference type="ARBA" id="ARBA00022691"/>
    </source>
</evidence>
<keyword evidence="4" id="KW-0819">tRNA processing</keyword>
<dbReference type="GO" id="GO:0008033">
    <property type="term" value="P:tRNA processing"/>
    <property type="evidence" value="ECO:0007669"/>
    <property type="project" value="UniProtKB-KW"/>
</dbReference>
<dbReference type="AlphaFoldDB" id="A0A8J2ULJ1"/>
<dbReference type="PANTHER" id="PTHR21392:SF0">
    <property type="entry name" value="TRNA-URIDINE AMINOCARBOXYPROPYLTRANSFERASE 2"/>
    <property type="match status" value="1"/>
</dbReference>
<dbReference type="EMBL" id="BMCG01000002">
    <property type="protein sequence ID" value="GGC01836.1"/>
    <property type="molecule type" value="Genomic_DNA"/>
</dbReference>
<sequence>MNVADGATRRAHCARCLRPQRTCICRWIVPTDNGTEVLFLQHPLEVGHAKGSAQLLHQSLRRSTLAVGEQFDEAVLHALLYAPVPDAPAGSVVVPALLYPAEQDADAVPPDLSSRPNRLVVLDGTWRKSRKMLHVNPRLRQLPRISLNNLPPSRYRIRKAHRADQLSSYEATCHALAQLEQNSGRYAPLLQAFDGFVAQQASYGPATDGADGEISTFHSDKQ</sequence>
<keyword evidence="8" id="KW-1185">Reference proteome</keyword>
<evidence type="ECO:0000256" key="1">
    <source>
        <dbReference type="ARBA" id="ARBA00012386"/>
    </source>
</evidence>
<evidence type="ECO:0000259" key="6">
    <source>
        <dbReference type="SMART" id="SM01144"/>
    </source>
</evidence>
<protein>
    <recommendedName>
        <fullName evidence="1">tRNA-uridine aminocarboxypropyltransferase</fullName>
        <ecNumber evidence="1">2.5.1.25</ecNumber>
    </recommendedName>
</protein>
<evidence type="ECO:0000256" key="4">
    <source>
        <dbReference type="ARBA" id="ARBA00022694"/>
    </source>
</evidence>
<dbReference type="Proteomes" id="UP000620266">
    <property type="component" value="Unassembled WGS sequence"/>
</dbReference>
<reference evidence="7" key="2">
    <citation type="submission" date="2020-09" db="EMBL/GenBank/DDBJ databases">
        <authorList>
            <person name="Sun Q."/>
            <person name="Sedlacek I."/>
        </authorList>
    </citation>
    <scope>NUCLEOTIDE SEQUENCE</scope>
    <source>
        <strain evidence="7">CCM 7086</strain>
    </source>
</reference>
<evidence type="ECO:0000313" key="8">
    <source>
        <dbReference type="Proteomes" id="UP000620266"/>
    </source>
</evidence>
<name>A0A8J2ULJ1_9BURK</name>
<accession>A0A8J2ULJ1</accession>
<reference evidence="7" key="1">
    <citation type="journal article" date="2014" name="Int. J. Syst. Evol. Microbiol.">
        <title>Complete genome sequence of Corynebacterium casei LMG S-19264T (=DSM 44701T), isolated from a smear-ripened cheese.</title>
        <authorList>
            <consortium name="US DOE Joint Genome Institute (JGI-PGF)"/>
            <person name="Walter F."/>
            <person name="Albersmeier A."/>
            <person name="Kalinowski J."/>
            <person name="Ruckert C."/>
        </authorList>
    </citation>
    <scope>NUCLEOTIDE SEQUENCE</scope>
    <source>
        <strain evidence="7">CCM 7086</strain>
    </source>
</reference>
<proteinExistence type="inferred from homology"/>
<dbReference type="InterPro" id="IPR039262">
    <property type="entry name" value="DTWD2/TAPT"/>
</dbReference>
<dbReference type="GO" id="GO:0016432">
    <property type="term" value="F:tRNA-uridine aminocarboxypropyltransferase activity"/>
    <property type="evidence" value="ECO:0007669"/>
    <property type="project" value="UniProtKB-EC"/>
</dbReference>
<evidence type="ECO:0000256" key="2">
    <source>
        <dbReference type="ARBA" id="ARBA00022679"/>
    </source>
</evidence>
<keyword evidence="3" id="KW-0949">S-adenosyl-L-methionine</keyword>
<keyword evidence="2" id="KW-0808">Transferase</keyword>
<evidence type="ECO:0000256" key="5">
    <source>
        <dbReference type="ARBA" id="ARBA00034489"/>
    </source>
</evidence>
<comment type="similarity">
    <text evidence="5">Belongs to the TDD superfamily. DTWD2 family.</text>
</comment>
<dbReference type="SMART" id="SM01144">
    <property type="entry name" value="DTW"/>
    <property type="match status" value="1"/>
</dbReference>
<gene>
    <name evidence="7" type="ORF">GCM10007205_08850</name>
</gene>
<dbReference type="Pfam" id="PF03942">
    <property type="entry name" value="DTW"/>
    <property type="match status" value="1"/>
</dbReference>
<comment type="caution">
    <text evidence="7">The sequence shown here is derived from an EMBL/GenBank/DDBJ whole genome shotgun (WGS) entry which is preliminary data.</text>
</comment>
<dbReference type="RefSeq" id="WP_188394994.1">
    <property type="nucleotide sequence ID" value="NZ_BMCG01000002.1"/>
</dbReference>
<dbReference type="EC" id="2.5.1.25" evidence="1"/>
<evidence type="ECO:0000313" key="7">
    <source>
        <dbReference type="EMBL" id="GGC01836.1"/>
    </source>
</evidence>
<organism evidence="7 8">
    <name type="scientific">Oxalicibacterium flavum</name>
    <dbReference type="NCBI Taxonomy" id="179467"/>
    <lineage>
        <taxon>Bacteria</taxon>
        <taxon>Pseudomonadati</taxon>
        <taxon>Pseudomonadota</taxon>
        <taxon>Betaproteobacteria</taxon>
        <taxon>Burkholderiales</taxon>
        <taxon>Oxalobacteraceae</taxon>
        <taxon>Oxalicibacterium</taxon>
    </lineage>
</organism>
<dbReference type="InterPro" id="IPR005636">
    <property type="entry name" value="DTW"/>
</dbReference>
<feature type="domain" description="DTW" evidence="6">
    <location>
        <begin position="9"/>
        <end position="205"/>
    </location>
</feature>